<dbReference type="Proteomes" id="UP000092124">
    <property type="component" value="Unassembled WGS sequence"/>
</dbReference>
<sequence>MLLLGEALKWQQHQGLLPPGMTIDVFQGKTAVKDVEEEKFITQLSGHIKFGQKSHVVCAHFSPDGQYLHSDPYRKKKKGDCIFCVLSPCGERIYCVRGDFELYCFSPVTGKLERTLTVHEKDVMGPAHHPHLIATY</sequence>
<dbReference type="EMBL" id="LZPO01045093">
    <property type="protein sequence ID" value="OBS73626.1"/>
    <property type="molecule type" value="Genomic_DNA"/>
</dbReference>
<proteinExistence type="predicted"/>
<reference evidence="1 2" key="1">
    <citation type="submission" date="2016-06" db="EMBL/GenBank/DDBJ databases">
        <title>The Draft Genome Sequence and Annotation of the Desert Woodrat Neotoma lepida.</title>
        <authorList>
            <person name="Campbell M."/>
            <person name="Oakeson K.F."/>
            <person name="Yandell M."/>
            <person name="Halpert J.R."/>
            <person name="Dearing D."/>
        </authorList>
    </citation>
    <scope>NUCLEOTIDE SEQUENCE [LARGE SCALE GENOMIC DNA]</scope>
    <source>
        <strain evidence="1">417</strain>
        <tissue evidence="1">Liver</tissue>
    </source>
</reference>
<protein>
    <submittedName>
        <fullName evidence="1">Uncharacterized protein</fullName>
    </submittedName>
</protein>
<evidence type="ECO:0000313" key="1">
    <source>
        <dbReference type="EMBL" id="OBS73626.1"/>
    </source>
</evidence>
<gene>
    <name evidence="1" type="ORF">A6R68_15836</name>
</gene>
<dbReference type="InterPro" id="IPR015943">
    <property type="entry name" value="WD40/YVTN_repeat-like_dom_sf"/>
</dbReference>
<dbReference type="GO" id="GO:0000398">
    <property type="term" value="P:mRNA splicing, via spliceosome"/>
    <property type="evidence" value="ECO:0007669"/>
    <property type="project" value="InterPro"/>
</dbReference>
<accession>A0A1A6H5N1</accession>
<comment type="caution">
    <text evidence="1">The sequence shown here is derived from an EMBL/GenBank/DDBJ whole genome shotgun (WGS) entry which is preliminary data.</text>
</comment>
<dbReference type="InterPro" id="IPR045184">
    <property type="entry name" value="SMU1"/>
</dbReference>
<dbReference type="AlphaFoldDB" id="A0A1A6H5N1"/>
<feature type="non-terminal residue" evidence="1">
    <location>
        <position position="136"/>
    </location>
</feature>
<organism evidence="1 2">
    <name type="scientific">Neotoma lepida</name>
    <name type="common">Desert woodrat</name>
    <dbReference type="NCBI Taxonomy" id="56216"/>
    <lineage>
        <taxon>Eukaryota</taxon>
        <taxon>Metazoa</taxon>
        <taxon>Chordata</taxon>
        <taxon>Craniata</taxon>
        <taxon>Vertebrata</taxon>
        <taxon>Euteleostomi</taxon>
        <taxon>Mammalia</taxon>
        <taxon>Eutheria</taxon>
        <taxon>Euarchontoglires</taxon>
        <taxon>Glires</taxon>
        <taxon>Rodentia</taxon>
        <taxon>Myomorpha</taxon>
        <taxon>Muroidea</taxon>
        <taxon>Cricetidae</taxon>
        <taxon>Neotominae</taxon>
        <taxon>Neotoma</taxon>
    </lineage>
</organism>
<evidence type="ECO:0000313" key="2">
    <source>
        <dbReference type="Proteomes" id="UP000092124"/>
    </source>
</evidence>
<keyword evidence="2" id="KW-1185">Reference proteome</keyword>
<dbReference type="OrthoDB" id="538223at2759"/>
<dbReference type="SUPFAM" id="SSF82171">
    <property type="entry name" value="DPP6 N-terminal domain-like"/>
    <property type="match status" value="1"/>
</dbReference>
<dbReference type="Gene3D" id="2.130.10.10">
    <property type="entry name" value="YVTN repeat-like/Quinoprotein amine dehydrogenase"/>
    <property type="match status" value="1"/>
</dbReference>
<dbReference type="STRING" id="56216.A0A1A6H5N1"/>
<name>A0A1A6H5N1_NEOLE</name>
<dbReference type="PANTHER" id="PTHR22848">
    <property type="entry name" value="WD40 REPEAT PROTEIN"/>
    <property type="match status" value="1"/>
</dbReference>